<dbReference type="EMBL" id="JAEEGB010000015">
    <property type="protein sequence ID" value="MBI6873740.1"/>
    <property type="molecule type" value="Genomic_DNA"/>
</dbReference>
<accession>A0A934HSX7</accession>
<dbReference type="AlphaFoldDB" id="A0A934HSX7"/>
<organism evidence="1 2">
    <name type="scientific">Clostridium aciditolerans</name>
    <dbReference type="NCBI Taxonomy" id="339861"/>
    <lineage>
        <taxon>Bacteria</taxon>
        <taxon>Bacillati</taxon>
        <taxon>Bacillota</taxon>
        <taxon>Clostridia</taxon>
        <taxon>Eubacteriales</taxon>
        <taxon>Clostridiaceae</taxon>
        <taxon>Clostridium</taxon>
    </lineage>
</organism>
<protein>
    <submittedName>
        <fullName evidence="1">DUF2577 domain-containing protein</fullName>
    </submittedName>
</protein>
<comment type="caution">
    <text evidence="1">The sequence shown here is derived from an EMBL/GenBank/DDBJ whole genome shotgun (WGS) entry which is preliminary data.</text>
</comment>
<dbReference type="Pfam" id="PF10844">
    <property type="entry name" value="DUF2577"/>
    <property type="match status" value="1"/>
</dbReference>
<evidence type="ECO:0000313" key="2">
    <source>
        <dbReference type="Proteomes" id="UP000622687"/>
    </source>
</evidence>
<dbReference type="InterPro" id="IPR022555">
    <property type="entry name" value="DUF2577"/>
</dbReference>
<proteinExistence type="predicted"/>
<gene>
    <name evidence="1" type="ORF">I6U51_13630</name>
</gene>
<dbReference type="RefSeq" id="WP_211143168.1">
    <property type="nucleotide sequence ID" value="NZ_JAEEGB010000015.1"/>
</dbReference>
<name>A0A934HSX7_9CLOT</name>
<evidence type="ECO:0000313" key="1">
    <source>
        <dbReference type="EMBL" id="MBI6873740.1"/>
    </source>
</evidence>
<keyword evidence="2" id="KW-1185">Reference proteome</keyword>
<sequence>MEDCYGKLINIIKKHGSAYNPPSIDLGVVLNLDPLIIKIGDLQLTKDNLLVADYLLKNYKRKITIPSTSATGSTTTGSITTIGISDADLNFTDSLKKEDILACLATEDRQTYIILCRVVKA</sequence>
<dbReference type="Proteomes" id="UP000622687">
    <property type="component" value="Unassembled WGS sequence"/>
</dbReference>
<reference evidence="1" key="1">
    <citation type="submission" date="2020-12" db="EMBL/GenBank/DDBJ databases">
        <title>Clostridium thailandense sp. nov., a novel acetogenic bacterium isolated from peat land soil in Thailand.</title>
        <authorList>
            <person name="Chaikitkaew S."/>
            <person name="Birkeland N.K."/>
        </authorList>
    </citation>
    <scope>NUCLEOTIDE SEQUENCE</scope>
    <source>
        <strain evidence="1">DSM 17425</strain>
    </source>
</reference>